<reference evidence="2 3" key="1">
    <citation type="submission" date="2018-08" db="EMBL/GenBank/DDBJ databases">
        <title>Sequencing the genomes of 1000 actinobacteria strains.</title>
        <authorList>
            <person name="Klenk H.-P."/>
        </authorList>
    </citation>
    <scope>NUCLEOTIDE SEQUENCE [LARGE SCALE GENOMIC DNA]</scope>
    <source>
        <strain evidence="2 3">DSM 43927</strain>
    </source>
</reference>
<dbReference type="EMBL" id="QTTT01000001">
    <property type="protein sequence ID" value="REE95486.1"/>
    <property type="molecule type" value="Genomic_DNA"/>
</dbReference>
<name>A0A3D9SHV9_9ACTN</name>
<gene>
    <name evidence="2" type="ORF">DFJ69_0876</name>
</gene>
<organism evidence="2 3">
    <name type="scientific">Thermomonospora umbrina</name>
    <dbReference type="NCBI Taxonomy" id="111806"/>
    <lineage>
        <taxon>Bacteria</taxon>
        <taxon>Bacillati</taxon>
        <taxon>Actinomycetota</taxon>
        <taxon>Actinomycetes</taxon>
        <taxon>Streptosporangiales</taxon>
        <taxon>Thermomonosporaceae</taxon>
        <taxon>Thermomonospora</taxon>
    </lineage>
</organism>
<dbReference type="RefSeq" id="WP_116021278.1">
    <property type="nucleotide sequence ID" value="NZ_QTTT01000001.1"/>
</dbReference>
<dbReference type="OrthoDB" id="796761at2"/>
<proteinExistence type="predicted"/>
<accession>A0A3D9SHV9</accession>
<protein>
    <submittedName>
        <fullName evidence="2">HEXXH motif-containing protein</fullName>
    </submittedName>
</protein>
<feature type="compositionally biased region" description="Basic and acidic residues" evidence="1">
    <location>
        <begin position="456"/>
        <end position="468"/>
    </location>
</feature>
<evidence type="ECO:0000256" key="1">
    <source>
        <dbReference type="SAM" id="MobiDB-lite"/>
    </source>
</evidence>
<dbReference type="InterPro" id="IPR026337">
    <property type="entry name" value="AKG_HExxH"/>
</dbReference>
<dbReference type="Proteomes" id="UP000256661">
    <property type="component" value="Unassembled WGS sequence"/>
</dbReference>
<keyword evidence="3" id="KW-1185">Reference proteome</keyword>
<comment type="caution">
    <text evidence="2">The sequence shown here is derived from an EMBL/GenBank/DDBJ whole genome shotgun (WGS) entry which is preliminary data.</text>
</comment>
<sequence length="580" mass="62140">MRRHRLPVAHFDALAAGLGGPATIRLLRGAELSKLLLRLRALLDVTGPPRPDGIELLAEAQRRAPQTVADLLLYPHVAAWVSACLRRLHATEGATGGDDLAHLGAVAAAAAIRAGMSLDVAVRVRGGTVVLPTLGCAEVGPPGFDGVAAVRSTARGVEVASDHRTVVLPADPHADGPGWWGLRRLDAIAGGRALGVYLDDIDPFRDNHGLGPAPRLAEESLRDWRRTTDAAWDILADHHPHRAEAIAVGLTALVPLAAHRGRRELSATSADAPGAVAITPPGDPLLLAESLVHEFQHVKLCALLDLLPLHAPDDGERFYAPWRDDPRPLGGLLHGAYAYLGVTDFWGRQQRVMTGDDRTFAQYAFVLWRDQTRHAIGRIEGSGRLTANGERFVAGMRASLEAWTDTTVAAEAGAHAEDTAADHALTWRVRHLRPDPADVDQIALAWPGGTPAPPLRRPELTASDREPGTRNTRTGLRHLRLRHPDEFARVRATRGDADVALVAGHGAEAADRYRARLADDPGSAEDWAGLAIAARRGGAAIPALTAFPEVVAAVHHRIGELRGSRPDPLDLARWLTPAVR</sequence>
<evidence type="ECO:0000313" key="3">
    <source>
        <dbReference type="Proteomes" id="UP000256661"/>
    </source>
</evidence>
<feature type="region of interest" description="Disordered" evidence="1">
    <location>
        <begin position="447"/>
        <end position="472"/>
    </location>
</feature>
<dbReference type="AlphaFoldDB" id="A0A3D9SHV9"/>
<dbReference type="NCBIfam" id="TIGR04267">
    <property type="entry name" value="mod_HExxH"/>
    <property type="match status" value="1"/>
</dbReference>
<evidence type="ECO:0000313" key="2">
    <source>
        <dbReference type="EMBL" id="REE95486.1"/>
    </source>
</evidence>